<dbReference type="EMBL" id="MU853879">
    <property type="protein sequence ID" value="KAK3936561.1"/>
    <property type="molecule type" value="Genomic_DNA"/>
</dbReference>
<sequence length="351" mass="39093">ENKPPSVPADTIPKRLAVPKSRTHQVLSTLSQSLSLSSLQANLGSRNPSRNVTNASYTSLTSSPTSSCFNDAQNLSLHSSQSSLFRVGSNKSEPEDPRLVSKAMGPAYWAGRFMALHDQSRNETLEPQNIGILIQAYTSRGMVDNGSRPNDPSSSNNPSTSVYAPSRIVPPSIHYSNNGIPHSSTSSAILQTACETRDSSMSPPPPLPKQPPPSYEQIKATAEQYKMRRKMLEKARALTDDDERCQRIFQYLEELCVTSQARRSLWLWQQDYARRTHREALLPRGGSMADRKGIVGRFFQGNRSSGRRDTLAASIDDHHVGGKCQGGRQHDQQRGEQEKEKKRTRKRFSLM</sequence>
<reference evidence="3" key="1">
    <citation type="journal article" date="2023" name="Mol. Phylogenet. Evol.">
        <title>Genome-scale phylogeny and comparative genomics of the fungal order Sordariales.</title>
        <authorList>
            <person name="Hensen N."/>
            <person name="Bonometti L."/>
            <person name="Westerberg I."/>
            <person name="Brannstrom I.O."/>
            <person name="Guillou S."/>
            <person name="Cros-Aarteil S."/>
            <person name="Calhoun S."/>
            <person name="Haridas S."/>
            <person name="Kuo A."/>
            <person name="Mondo S."/>
            <person name="Pangilinan J."/>
            <person name="Riley R."/>
            <person name="LaButti K."/>
            <person name="Andreopoulos B."/>
            <person name="Lipzen A."/>
            <person name="Chen C."/>
            <person name="Yan M."/>
            <person name="Daum C."/>
            <person name="Ng V."/>
            <person name="Clum A."/>
            <person name="Steindorff A."/>
            <person name="Ohm R.A."/>
            <person name="Martin F."/>
            <person name="Silar P."/>
            <person name="Natvig D.O."/>
            <person name="Lalanne C."/>
            <person name="Gautier V."/>
            <person name="Ament-Velasquez S.L."/>
            <person name="Kruys A."/>
            <person name="Hutchinson M.I."/>
            <person name="Powell A.J."/>
            <person name="Barry K."/>
            <person name="Miller A.N."/>
            <person name="Grigoriev I.V."/>
            <person name="Debuchy R."/>
            <person name="Gladieux P."/>
            <person name="Hiltunen Thoren M."/>
            <person name="Johannesson H."/>
        </authorList>
    </citation>
    <scope>NUCLEOTIDE SEQUENCE [LARGE SCALE GENOMIC DNA]</scope>
    <source>
        <strain evidence="3">CBS 340.73</strain>
    </source>
</reference>
<feature type="compositionally biased region" description="Basic and acidic residues" evidence="1">
    <location>
        <begin position="328"/>
        <end position="341"/>
    </location>
</feature>
<feature type="region of interest" description="Disordered" evidence="1">
    <location>
        <begin position="314"/>
        <end position="351"/>
    </location>
</feature>
<feature type="compositionally biased region" description="Basic residues" evidence="1">
    <location>
        <begin position="342"/>
        <end position="351"/>
    </location>
</feature>
<evidence type="ECO:0000256" key="1">
    <source>
        <dbReference type="SAM" id="MobiDB-lite"/>
    </source>
</evidence>
<feature type="region of interest" description="Disordered" evidence="1">
    <location>
        <begin position="1"/>
        <end position="24"/>
    </location>
</feature>
<feature type="region of interest" description="Disordered" evidence="1">
    <location>
        <begin position="41"/>
        <end position="65"/>
    </location>
</feature>
<feature type="non-terminal residue" evidence="2">
    <location>
        <position position="1"/>
    </location>
</feature>
<proteinExistence type="predicted"/>
<organism evidence="2 3">
    <name type="scientific">Diplogelasinospora grovesii</name>
    <dbReference type="NCBI Taxonomy" id="303347"/>
    <lineage>
        <taxon>Eukaryota</taxon>
        <taxon>Fungi</taxon>
        <taxon>Dikarya</taxon>
        <taxon>Ascomycota</taxon>
        <taxon>Pezizomycotina</taxon>
        <taxon>Sordariomycetes</taxon>
        <taxon>Sordariomycetidae</taxon>
        <taxon>Sordariales</taxon>
        <taxon>Diplogelasinosporaceae</taxon>
        <taxon>Diplogelasinospora</taxon>
    </lineage>
</organism>
<comment type="caution">
    <text evidence="2">The sequence shown here is derived from an EMBL/GenBank/DDBJ whole genome shotgun (WGS) entry which is preliminary data.</text>
</comment>
<keyword evidence="3" id="KW-1185">Reference proteome</keyword>
<dbReference type="Proteomes" id="UP001303473">
    <property type="component" value="Unassembled WGS sequence"/>
</dbReference>
<feature type="compositionally biased region" description="Pro residues" evidence="1">
    <location>
        <begin position="202"/>
        <end position="214"/>
    </location>
</feature>
<feature type="compositionally biased region" description="Low complexity" evidence="1">
    <location>
        <begin position="56"/>
        <end position="65"/>
    </location>
</feature>
<protein>
    <submittedName>
        <fullName evidence="2">Uncharacterized protein</fullName>
    </submittedName>
</protein>
<feature type="region of interest" description="Disordered" evidence="1">
    <location>
        <begin position="194"/>
        <end position="214"/>
    </location>
</feature>
<accession>A0AAN6S1P4</accession>
<dbReference type="AlphaFoldDB" id="A0AAN6S1P4"/>
<evidence type="ECO:0000313" key="2">
    <source>
        <dbReference type="EMBL" id="KAK3936561.1"/>
    </source>
</evidence>
<evidence type="ECO:0000313" key="3">
    <source>
        <dbReference type="Proteomes" id="UP001303473"/>
    </source>
</evidence>
<feature type="region of interest" description="Disordered" evidence="1">
    <location>
        <begin position="141"/>
        <end position="168"/>
    </location>
</feature>
<feature type="compositionally biased region" description="Polar residues" evidence="1">
    <location>
        <begin position="41"/>
        <end position="55"/>
    </location>
</feature>
<name>A0AAN6S1P4_9PEZI</name>
<feature type="compositionally biased region" description="Low complexity" evidence="1">
    <location>
        <begin position="147"/>
        <end position="161"/>
    </location>
</feature>
<gene>
    <name evidence="2" type="ORF">QBC46DRAFT_25898</name>
</gene>